<proteinExistence type="predicted"/>
<evidence type="ECO:0000313" key="2">
    <source>
        <dbReference type="EMBL" id="BFG71558.1"/>
    </source>
</evidence>
<dbReference type="EMBL" id="AP029612">
    <property type="protein sequence ID" value="BFG71558.1"/>
    <property type="molecule type" value="Genomic_DNA"/>
</dbReference>
<name>A0AAT9GLQ5_9BACT</name>
<feature type="transmembrane region" description="Helical" evidence="1">
    <location>
        <begin position="40"/>
        <end position="60"/>
    </location>
</feature>
<protein>
    <recommendedName>
        <fullName evidence="3">HdeD family acid-resistance protein</fullName>
    </recommendedName>
</protein>
<sequence length="205" mass="23677">MTMSNIDYPNDHEKSFSPEESLQLIQTMIRKTKDSVAVDSFYLLFWGWLVFTCCIVEYVLMVYYKYPYHSFVWWTMPIGGIISGVYSSRQAKKQKSFTYIEEALSYLWLSIGMAFFVMVFINVVSEAWKTAFTYYILMYGIGTFVSGKLIRFKPLVIGGIINFIIAAVSIKFNFAGQLLMGALAILISYIIPGHLLRIRYNTKKN</sequence>
<feature type="transmembrane region" description="Helical" evidence="1">
    <location>
        <begin position="66"/>
        <end position="86"/>
    </location>
</feature>
<keyword evidence="1" id="KW-0812">Transmembrane</keyword>
<keyword evidence="1" id="KW-0472">Membrane</keyword>
<accession>A0AAT9GLQ5</accession>
<evidence type="ECO:0008006" key="3">
    <source>
        <dbReference type="Google" id="ProtNLM"/>
    </source>
</evidence>
<keyword evidence="1" id="KW-1133">Transmembrane helix</keyword>
<evidence type="ECO:0000256" key="1">
    <source>
        <dbReference type="SAM" id="Phobius"/>
    </source>
</evidence>
<feature type="transmembrane region" description="Helical" evidence="1">
    <location>
        <begin position="106"/>
        <end position="125"/>
    </location>
</feature>
<dbReference type="AlphaFoldDB" id="A0AAT9GLQ5"/>
<organism evidence="2">
    <name type="scientific">Sediminibacterium sp. KACHI17</name>
    <dbReference type="NCBI Taxonomy" id="1751071"/>
    <lineage>
        <taxon>Bacteria</taxon>
        <taxon>Pseudomonadati</taxon>
        <taxon>Bacteroidota</taxon>
        <taxon>Chitinophagia</taxon>
        <taxon>Chitinophagales</taxon>
        <taxon>Chitinophagaceae</taxon>
        <taxon>Sediminibacterium</taxon>
    </lineage>
</organism>
<feature type="transmembrane region" description="Helical" evidence="1">
    <location>
        <begin position="178"/>
        <end position="196"/>
    </location>
</feature>
<gene>
    <name evidence="2" type="ORF">KACHI17_24390</name>
</gene>
<feature type="transmembrane region" description="Helical" evidence="1">
    <location>
        <begin position="131"/>
        <end position="150"/>
    </location>
</feature>
<feature type="transmembrane region" description="Helical" evidence="1">
    <location>
        <begin position="155"/>
        <end position="172"/>
    </location>
</feature>
<reference evidence="2" key="1">
    <citation type="submission" date="2024-02" db="EMBL/GenBank/DDBJ databases">
        <title>Sediminibacterium planktonica sp. nov. and Sediminibacterium longus sp. nov., isolated from surface lake and river water.</title>
        <authorList>
            <person name="Watanabe K."/>
            <person name="Takemine S."/>
            <person name="Ishii Y."/>
            <person name="Ogata Y."/>
            <person name="Shindo C."/>
            <person name="Suda W."/>
        </authorList>
    </citation>
    <scope>NUCLEOTIDE SEQUENCE</scope>
    <source>
        <strain evidence="2">KACHI17</strain>
    </source>
</reference>